<reference evidence="2" key="2">
    <citation type="journal article" date="2024" name="Plant">
        <title>Genomic evolution and insights into agronomic trait innovations of Sesamum species.</title>
        <authorList>
            <person name="Miao H."/>
            <person name="Wang L."/>
            <person name="Qu L."/>
            <person name="Liu H."/>
            <person name="Sun Y."/>
            <person name="Le M."/>
            <person name="Wang Q."/>
            <person name="Wei S."/>
            <person name="Zheng Y."/>
            <person name="Lin W."/>
            <person name="Duan Y."/>
            <person name="Cao H."/>
            <person name="Xiong S."/>
            <person name="Wang X."/>
            <person name="Wei L."/>
            <person name="Li C."/>
            <person name="Ma Q."/>
            <person name="Ju M."/>
            <person name="Zhao R."/>
            <person name="Li G."/>
            <person name="Mu C."/>
            <person name="Tian Q."/>
            <person name="Mei H."/>
            <person name="Zhang T."/>
            <person name="Gao T."/>
            <person name="Zhang H."/>
        </authorList>
    </citation>
    <scope>NUCLEOTIDE SEQUENCE</scope>
    <source>
        <strain evidence="2">KEN1</strain>
    </source>
</reference>
<reference evidence="2" key="1">
    <citation type="submission" date="2020-06" db="EMBL/GenBank/DDBJ databases">
        <authorList>
            <person name="Li T."/>
            <person name="Hu X."/>
            <person name="Zhang T."/>
            <person name="Song X."/>
            <person name="Zhang H."/>
            <person name="Dai N."/>
            <person name="Sheng W."/>
            <person name="Hou X."/>
            <person name="Wei L."/>
        </authorList>
    </citation>
    <scope>NUCLEOTIDE SEQUENCE</scope>
    <source>
        <strain evidence="2">KEN1</strain>
        <tissue evidence="2">Leaf</tissue>
    </source>
</reference>
<dbReference type="PANTHER" id="PTHR31286:SF179">
    <property type="entry name" value="RNASE H TYPE-1 DOMAIN-CONTAINING PROTEIN"/>
    <property type="match status" value="1"/>
</dbReference>
<evidence type="ECO:0000256" key="1">
    <source>
        <dbReference type="SAM" id="MobiDB-lite"/>
    </source>
</evidence>
<name>A0AAW2XU50_9LAMI</name>
<comment type="caution">
    <text evidence="2">The sequence shown here is derived from an EMBL/GenBank/DDBJ whole genome shotgun (WGS) entry which is preliminary data.</text>
</comment>
<protein>
    <recommendedName>
        <fullName evidence="3">DUF4283 domain-containing protein</fullName>
    </recommendedName>
</protein>
<proteinExistence type="predicted"/>
<gene>
    <name evidence="2" type="ORF">Slati_0923800</name>
</gene>
<dbReference type="InterPro" id="IPR040256">
    <property type="entry name" value="At4g02000-like"/>
</dbReference>
<dbReference type="PANTHER" id="PTHR31286">
    <property type="entry name" value="GLYCINE-RICH CELL WALL STRUCTURAL PROTEIN 1.8-LIKE"/>
    <property type="match status" value="1"/>
</dbReference>
<accession>A0AAW2XU50</accession>
<evidence type="ECO:0008006" key="3">
    <source>
        <dbReference type="Google" id="ProtNLM"/>
    </source>
</evidence>
<dbReference type="EMBL" id="JACGWN010000003">
    <property type="protein sequence ID" value="KAL0455846.1"/>
    <property type="molecule type" value="Genomic_DNA"/>
</dbReference>
<organism evidence="2">
    <name type="scientific">Sesamum latifolium</name>
    <dbReference type="NCBI Taxonomy" id="2727402"/>
    <lineage>
        <taxon>Eukaryota</taxon>
        <taxon>Viridiplantae</taxon>
        <taxon>Streptophyta</taxon>
        <taxon>Embryophyta</taxon>
        <taxon>Tracheophyta</taxon>
        <taxon>Spermatophyta</taxon>
        <taxon>Magnoliopsida</taxon>
        <taxon>eudicotyledons</taxon>
        <taxon>Gunneridae</taxon>
        <taxon>Pentapetalae</taxon>
        <taxon>asterids</taxon>
        <taxon>lamiids</taxon>
        <taxon>Lamiales</taxon>
        <taxon>Pedaliaceae</taxon>
        <taxon>Sesamum</taxon>
    </lineage>
</organism>
<feature type="region of interest" description="Disordered" evidence="1">
    <location>
        <begin position="192"/>
        <end position="215"/>
    </location>
</feature>
<sequence length="325" mass="35915">MRVFKWTPTFNPKEESPIVPVWVRLPELPIQFFEREVLFSIAQLGTPLRTDVSTATLVRPSVARVCVEVNLLEPLQIEVGLSFETEVVIQPVVYERLPKYCGVCKHLGHDEISYYEKNKLKASVQPAPVPALSHEDLRVKLDAQRSQRELNARIEGKRVVINDSTCGEKGDTDAMHGEVIPTIRDEEQLADLGKQETTKPSHGMPSDAKGDKDEMHDDVPETVMEELVQAPDSGDVGMKGYVHTTLGDGHQVIVDLVARSQDPEMPAAVIQELGDTNAVLEISDDVQEVGSRLVDEQTEVRTTVVDLAAVITHDVLPGCVENTSV</sequence>
<dbReference type="AlphaFoldDB" id="A0AAW2XU50"/>
<evidence type="ECO:0000313" key="2">
    <source>
        <dbReference type="EMBL" id="KAL0455846.1"/>
    </source>
</evidence>